<evidence type="ECO:0000313" key="8">
    <source>
        <dbReference type="Proteomes" id="UP000588068"/>
    </source>
</evidence>
<dbReference type="InterPro" id="IPR051923">
    <property type="entry name" value="Glycosyl_Hydrolase_39"/>
</dbReference>
<dbReference type="PROSITE" id="PS01027">
    <property type="entry name" value="GLYCOSYL_HYDROL_F39"/>
    <property type="match status" value="1"/>
</dbReference>
<dbReference type="Pfam" id="PF01229">
    <property type="entry name" value="Glyco_hydro_39"/>
    <property type="match status" value="1"/>
</dbReference>
<dbReference type="Gene3D" id="2.60.40.1500">
    <property type="entry name" value="Glycosyl hydrolase domain, family 39"/>
    <property type="match status" value="1"/>
</dbReference>
<comment type="similarity">
    <text evidence="1">Belongs to the glycosyl hydrolase 39 family.</text>
</comment>
<dbReference type="InterPro" id="IPR000514">
    <property type="entry name" value="Glyco_hydro_39"/>
</dbReference>
<evidence type="ECO:0000256" key="2">
    <source>
        <dbReference type="ARBA" id="ARBA00022801"/>
    </source>
</evidence>
<dbReference type="PANTHER" id="PTHR12631">
    <property type="entry name" value="ALPHA-L-IDURONIDASE"/>
    <property type="match status" value="1"/>
</dbReference>
<dbReference type="SUPFAM" id="SSF51011">
    <property type="entry name" value="Glycosyl hydrolase domain"/>
    <property type="match status" value="1"/>
</dbReference>
<evidence type="ECO:0000256" key="5">
    <source>
        <dbReference type="SAM" id="SignalP"/>
    </source>
</evidence>
<proteinExistence type="inferred from homology"/>
<dbReference type="Gene3D" id="3.20.20.80">
    <property type="entry name" value="Glycosidases"/>
    <property type="match status" value="1"/>
</dbReference>
<dbReference type="PANTHER" id="PTHR12631:SF10">
    <property type="entry name" value="BETA-XYLOSIDASE-LIKE PROTEIN-RELATED"/>
    <property type="match status" value="1"/>
</dbReference>
<dbReference type="InterPro" id="IPR049166">
    <property type="entry name" value="GH39_cat"/>
</dbReference>
<dbReference type="PRINTS" id="PR00745">
    <property type="entry name" value="GLHYDRLASE39"/>
</dbReference>
<reference evidence="7 8" key="1">
    <citation type="submission" date="2020-08" db="EMBL/GenBank/DDBJ databases">
        <title>Genomic Encyclopedia of Type Strains, Phase IV (KMG-IV): sequencing the most valuable type-strain genomes for metagenomic binning, comparative biology and taxonomic classification.</title>
        <authorList>
            <person name="Goeker M."/>
        </authorList>
    </citation>
    <scope>NUCLEOTIDE SEQUENCE [LARGE SCALE GENOMIC DNA]</scope>
    <source>
        <strain evidence="7 8">DSM 26723</strain>
    </source>
</reference>
<dbReference type="SUPFAM" id="SSF51445">
    <property type="entry name" value="(Trans)glycosidases"/>
    <property type="match status" value="1"/>
</dbReference>
<dbReference type="EC" id="3.2.1.37" evidence="7"/>
<accession>A0A841HSP4</accession>
<keyword evidence="8" id="KW-1185">Reference proteome</keyword>
<organism evidence="7 8">
    <name type="scientific">Povalibacter uvarum</name>
    <dbReference type="NCBI Taxonomy" id="732238"/>
    <lineage>
        <taxon>Bacteria</taxon>
        <taxon>Pseudomonadati</taxon>
        <taxon>Pseudomonadota</taxon>
        <taxon>Gammaproteobacteria</taxon>
        <taxon>Steroidobacterales</taxon>
        <taxon>Steroidobacteraceae</taxon>
        <taxon>Povalibacter</taxon>
    </lineage>
</organism>
<evidence type="ECO:0000313" key="7">
    <source>
        <dbReference type="EMBL" id="MBB6096411.1"/>
    </source>
</evidence>
<gene>
    <name evidence="7" type="ORF">HNQ60_005333</name>
</gene>
<comment type="caution">
    <text evidence="7">The sequence shown here is derived from an EMBL/GenBank/DDBJ whole genome shotgun (WGS) entry which is preliminary data.</text>
</comment>
<protein>
    <submittedName>
        <fullName evidence="7">Xylan 1,4-beta-xylosidase</fullName>
        <ecNumber evidence="7">3.2.1.37</ecNumber>
    </submittedName>
</protein>
<name>A0A841HSP4_9GAMM</name>
<feature type="active site" description="Proton donor" evidence="4">
    <location>
        <position position="184"/>
    </location>
</feature>
<dbReference type="Proteomes" id="UP000588068">
    <property type="component" value="Unassembled WGS sequence"/>
</dbReference>
<feature type="signal peptide" evidence="5">
    <location>
        <begin position="1"/>
        <end position="22"/>
    </location>
</feature>
<feature type="chain" id="PRO_5032584036" evidence="5">
    <location>
        <begin position="23"/>
        <end position="526"/>
    </location>
</feature>
<keyword evidence="5" id="KW-0732">Signal</keyword>
<keyword evidence="2 7" id="KW-0378">Hydrolase</keyword>
<feature type="domain" description="Glycosyl hydrolases family 39 N-terminal catalytic" evidence="6">
    <location>
        <begin position="32"/>
        <end position="496"/>
    </location>
</feature>
<dbReference type="InterPro" id="IPR049165">
    <property type="entry name" value="GH39_as"/>
</dbReference>
<dbReference type="AlphaFoldDB" id="A0A841HSP4"/>
<dbReference type="GO" id="GO:0009044">
    <property type="term" value="F:xylan 1,4-beta-xylosidase activity"/>
    <property type="evidence" value="ECO:0007669"/>
    <property type="project" value="UniProtKB-EC"/>
</dbReference>
<evidence type="ECO:0000256" key="1">
    <source>
        <dbReference type="ARBA" id="ARBA00008875"/>
    </source>
</evidence>
<dbReference type="EMBL" id="JACHHZ010000007">
    <property type="protein sequence ID" value="MBB6096411.1"/>
    <property type="molecule type" value="Genomic_DNA"/>
</dbReference>
<evidence type="ECO:0000256" key="4">
    <source>
        <dbReference type="PIRSR" id="PIRSR600514-1"/>
    </source>
</evidence>
<dbReference type="InterPro" id="IPR017853">
    <property type="entry name" value="GH"/>
</dbReference>
<evidence type="ECO:0000256" key="3">
    <source>
        <dbReference type="ARBA" id="ARBA00023295"/>
    </source>
</evidence>
<sequence length="526" mass="58949">MIALRSLAVLCLCAAGSMASLAATDAPPRRVIDIDVSKAQAPVDRFFDLAIGSDFPGTLIRPDTQAHLKTAVDELGFRYVRFHDIFHDVLGTVRTEGDRIVHDWTKIDQLYDQLLAKNIRPFIELGFTPQAMATSGQTIFYWKGNTSHPKHDAWRALIDAFVRHLFERYGADEVRQWYFEVWNEPNLDGFWERADQKAYFDLYALTAKTIKAIDPSLRVGGPSTAGAAWVPEFLDFAAKNGVAVDFVTTHTYGVDGGFLDEKGESDTKLSASPDAIVGDVRHVREQISRSAFPNLPLYFTEWSTSYTPRDSVHDSYISAPYILSKLKATQGMVQAMSYWTFTDLFEEPGPPPSPFHGGFGLMTREGIRKPAFFAYKYLHALEGNAVPAADTESFISTSPSRTAIVLWDWEHPDQNVSNRSFYTKATPTRPAPSADLVFRALPPGSYRLEVRRTGYRANDAYTAYLEIGSPKDLTRSQLQQLNELTVDNAETNRQVKVAHDGLLRFTVPMRVNDVVLVTLSAEKSRQ</sequence>
<dbReference type="GO" id="GO:0005975">
    <property type="term" value="P:carbohydrate metabolic process"/>
    <property type="evidence" value="ECO:0007669"/>
    <property type="project" value="InterPro"/>
</dbReference>
<keyword evidence="3 7" id="KW-0326">Glycosidase</keyword>
<evidence type="ECO:0000259" key="6">
    <source>
        <dbReference type="Pfam" id="PF01229"/>
    </source>
</evidence>